<keyword evidence="3" id="KW-1185">Reference proteome</keyword>
<accession>A0AAD7HWC4</accession>
<feature type="transmembrane region" description="Helical" evidence="1">
    <location>
        <begin position="111"/>
        <end position="134"/>
    </location>
</feature>
<comment type="caution">
    <text evidence="2">The sequence shown here is derived from an EMBL/GenBank/DDBJ whole genome shotgun (WGS) entry which is preliminary data.</text>
</comment>
<reference evidence="2" key="1">
    <citation type="submission" date="2023-03" db="EMBL/GenBank/DDBJ databases">
        <title>Massive genome expansion in bonnet fungi (Mycena s.s.) driven by repeated elements and novel gene families across ecological guilds.</title>
        <authorList>
            <consortium name="Lawrence Berkeley National Laboratory"/>
            <person name="Harder C.B."/>
            <person name="Miyauchi S."/>
            <person name="Viragh M."/>
            <person name="Kuo A."/>
            <person name="Thoen E."/>
            <person name="Andreopoulos B."/>
            <person name="Lu D."/>
            <person name="Skrede I."/>
            <person name="Drula E."/>
            <person name="Henrissat B."/>
            <person name="Morin E."/>
            <person name="Kohler A."/>
            <person name="Barry K."/>
            <person name="LaButti K."/>
            <person name="Morin E."/>
            <person name="Salamov A."/>
            <person name="Lipzen A."/>
            <person name="Mereny Z."/>
            <person name="Hegedus B."/>
            <person name="Baldrian P."/>
            <person name="Stursova M."/>
            <person name="Weitz H."/>
            <person name="Taylor A."/>
            <person name="Grigoriev I.V."/>
            <person name="Nagy L.G."/>
            <person name="Martin F."/>
            <person name="Kauserud H."/>
        </authorList>
    </citation>
    <scope>NUCLEOTIDE SEQUENCE</scope>
    <source>
        <strain evidence="2">CBHHK188m</strain>
    </source>
</reference>
<evidence type="ECO:0000313" key="2">
    <source>
        <dbReference type="EMBL" id="KAJ7729527.1"/>
    </source>
</evidence>
<dbReference type="AlphaFoldDB" id="A0AAD7HWC4"/>
<keyword evidence="1" id="KW-0812">Transmembrane</keyword>
<evidence type="ECO:0000313" key="3">
    <source>
        <dbReference type="Proteomes" id="UP001215280"/>
    </source>
</evidence>
<protein>
    <submittedName>
        <fullName evidence="2">Uncharacterized protein</fullName>
    </submittedName>
</protein>
<keyword evidence="1" id="KW-1133">Transmembrane helix</keyword>
<organism evidence="2 3">
    <name type="scientific">Mycena maculata</name>
    <dbReference type="NCBI Taxonomy" id="230809"/>
    <lineage>
        <taxon>Eukaryota</taxon>
        <taxon>Fungi</taxon>
        <taxon>Dikarya</taxon>
        <taxon>Basidiomycota</taxon>
        <taxon>Agaricomycotina</taxon>
        <taxon>Agaricomycetes</taxon>
        <taxon>Agaricomycetidae</taxon>
        <taxon>Agaricales</taxon>
        <taxon>Marasmiineae</taxon>
        <taxon>Mycenaceae</taxon>
        <taxon>Mycena</taxon>
    </lineage>
</organism>
<feature type="transmembrane region" description="Helical" evidence="1">
    <location>
        <begin position="54"/>
        <end position="79"/>
    </location>
</feature>
<proteinExistence type="predicted"/>
<dbReference type="Proteomes" id="UP001215280">
    <property type="component" value="Unassembled WGS sequence"/>
</dbReference>
<keyword evidence="1" id="KW-0472">Membrane</keyword>
<name>A0AAD7HWC4_9AGAR</name>
<dbReference type="EMBL" id="JARJLG010000197">
    <property type="protein sequence ID" value="KAJ7729527.1"/>
    <property type="molecule type" value="Genomic_DNA"/>
</dbReference>
<feature type="transmembrane region" description="Helical" evidence="1">
    <location>
        <begin position="20"/>
        <end position="42"/>
    </location>
</feature>
<evidence type="ECO:0000256" key="1">
    <source>
        <dbReference type="SAM" id="Phobius"/>
    </source>
</evidence>
<sequence length="189" mass="20939">MGAKSHLCCLPLRLGVLVISFLQVVASALATTILIDALVLDASRFIGAVRKKEFYVAMFSGLLRFFFVIQTAVVVAYFVRYFVDKAQFRKLCIGDSTDQNVTNACDSPSKLSLWILIVSAVVPLLFQAYGVYIVSQYLRKLHNESVLQQESFGFKGPGYAPVPEENLPLTNQPGYLYTDKAHSFGQGQV</sequence>
<gene>
    <name evidence="2" type="ORF">DFH07DRAFT_945580</name>
</gene>